<name>A0ABQ5NNY2_9BACI</name>
<dbReference type="CDD" id="cd02440">
    <property type="entry name" value="AdoMet_MTases"/>
    <property type="match status" value="1"/>
</dbReference>
<evidence type="ECO:0000313" key="2">
    <source>
        <dbReference type="EMBL" id="GLC90060.1"/>
    </source>
</evidence>
<dbReference type="InterPro" id="IPR041698">
    <property type="entry name" value="Methyltransf_25"/>
</dbReference>
<accession>A0ABQ5NNY2</accession>
<gene>
    <name evidence="2" type="ORF">LYSBPC_31870</name>
</gene>
<sequence>MEVAKMLNMNKEGWDKSAERFFGRTALPEYGPFALSENDLNLFDDISDKRVLDIGCGSGHSLEYMANKGAKELWGLDLSTKQIETATHLLSN</sequence>
<feature type="domain" description="Methyltransferase" evidence="1">
    <location>
        <begin position="51"/>
        <end position="90"/>
    </location>
</feature>
<dbReference type="Pfam" id="PF13649">
    <property type="entry name" value="Methyltransf_25"/>
    <property type="match status" value="1"/>
</dbReference>
<keyword evidence="3" id="KW-1185">Reference proteome</keyword>
<dbReference type="SUPFAM" id="SSF53335">
    <property type="entry name" value="S-adenosyl-L-methionine-dependent methyltransferases"/>
    <property type="match status" value="1"/>
</dbReference>
<comment type="caution">
    <text evidence="2">The sequence shown here is derived from an EMBL/GenBank/DDBJ whole genome shotgun (WGS) entry which is preliminary data.</text>
</comment>
<dbReference type="Proteomes" id="UP001065593">
    <property type="component" value="Unassembled WGS sequence"/>
</dbReference>
<dbReference type="InterPro" id="IPR029063">
    <property type="entry name" value="SAM-dependent_MTases_sf"/>
</dbReference>
<protein>
    <recommendedName>
        <fullName evidence="1">Methyltransferase domain-containing protein</fullName>
    </recommendedName>
</protein>
<organism evidence="2 3">
    <name type="scientific">Lysinibacillus piscis</name>
    <dbReference type="NCBI Taxonomy" id="2518931"/>
    <lineage>
        <taxon>Bacteria</taxon>
        <taxon>Bacillati</taxon>
        <taxon>Bacillota</taxon>
        <taxon>Bacilli</taxon>
        <taxon>Bacillales</taxon>
        <taxon>Bacillaceae</taxon>
        <taxon>Lysinibacillus</taxon>
    </lineage>
</organism>
<dbReference type="Gene3D" id="3.40.50.150">
    <property type="entry name" value="Vaccinia Virus protein VP39"/>
    <property type="match status" value="1"/>
</dbReference>
<dbReference type="EMBL" id="BRZA01000005">
    <property type="protein sequence ID" value="GLC90060.1"/>
    <property type="molecule type" value="Genomic_DNA"/>
</dbReference>
<evidence type="ECO:0000313" key="3">
    <source>
        <dbReference type="Proteomes" id="UP001065593"/>
    </source>
</evidence>
<proteinExistence type="predicted"/>
<reference evidence="2" key="1">
    <citation type="submission" date="2022-08" db="EMBL/GenBank/DDBJ databases">
        <title>Draft genome sequence of Lysinibacillus sp. strain KH24.</title>
        <authorList>
            <person name="Kanbe H."/>
            <person name="Itoh H."/>
        </authorList>
    </citation>
    <scope>NUCLEOTIDE SEQUENCE</scope>
    <source>
        <strain evidence="2">KH24</strain>
    </source>
</reference>
<evidence type="ECO:0000259" key="1">
    <source>
        <dbReference type="Pfam" id="PF13649"/>
    </source>
</evidence>